<reference evidence="1 2" key="1">
    <citation type="submission" date="2019-06" db="EMBL/GenBank/DDBJ databases">
        <authorList>
            <person name="Jiang L."/>
        </authorList>
    </citation>
    <scope>NUCLEOTIDE SEQUENCE [LARGE SCALE GENOMIC DNA]</scope>
    <source>
        <strain evidence="1 2">YIM 48858</strain>
    </source>
</reference>
<dbReference type="InterPro" id="IPR010260">
    <property type="entry name" value="AlpA"/>
</dbReference>
<organism evidence="1 2">
    <name type="scientific">Rubellimicrobium roseum</name>
    <dbReference type="NCBI Taxonomy" id="687525"/>
    <lineage>
        <taxon>Bacteria</taxon>
        <taxon>Pseudomonadati</taxon>
        <taxon>Pseudomonadota</taxon>
        <taxon>Alphaproteobacteria</taxon>
        <taxon>Rhodobacterales</taxon>
        <taxon>Roseobacteraceae</taxon>
        <taxon>Rubellimicrobium</taxon>
    </lineage>
</organism>
<comment type="caution">
    <text evidence="1">The sequence shown here is derived from an EMBL/GenBank/DDBJ whole genome shotgun (WGS) entry which is preliminary data.</text>
</comment>
<protein>
    <submittedName>
        <fullName evidence="1">AlpA family phage regulatory protein</fullName>
    </submittedName>
</protein>
<gene>
    <name evidence="1" type="ORF">FHG71_14965</name>
</gene>
<dbReference type="PANTHER" id="PTHR36154">
    <property type="entry name" value="DNA-BINDING TRANSCRIPTIONAL ACTIVATOR ALPA"/>
    <property type="match status" value="1"/>
</dbReference>
<keyword evidence="2" id="KW-1185">Reference proteome</keyword>
<sequence length="64" mass="7151">MEVTSERIARLPEVLARTGLGRSTIYALMASARFPRAVRLGTRAVGWKESDLSDWLNSRQSNSD</sequence>
<dbReference type="InterPro" id="IPR052931">
    <property type="entry name" value="Prophage_regulatory_activator"/>
</dbReference>
<evidence type="ECO:0000313" key="2">
    <source>
        <dbReference type="Proteomes" id="UP000305709"/>
    </source>
</evidence>
<dbReference type="OrthoDB" id="9801242at2"/>
<dbReference type="EMBL" id="VDFV01000026">
    <property type="protein sequence ID" value="TNC68015.1"/>
    <property type="molecule type" value="Genomic_DNA"/>
</dbReference>
<dbReference type="Pfam" id="PF05930">
    <property type="entry name" value="Phage_AlpA"/>
    <property type="match status" value="1"/>
</dbReference>
<dbReference type="PANTHER" id="PTHR36154:SF1">
    <property type="entry name" value="DNA-BINDING TRANSCRIPTIONAL ACTIVATOR ALPA"/>
    <property type="match status" value="1"/>
</dbReference>
<proteinExistence type="predicted"/>
<dbReference type="Gene3D" id="1.10.238.160">
    <property type="match status" value="1"/>
</dbReference>
<evidence type="ECO:0000313" key="1">
    <source>
        <dbReference type="EMBL" id="TNC68015.1"/>
    </source>
</evidence>
<dbReference type="AlphaFoldDB" id="A0A5C4N9X9"/>
<name>A0A5C4N9X9_9RHOB</name>
<dbReference type="Proteomes" id="UP000305709">
    <property type="component" value="Unassembled WGS sequence"/>
</dbReference>
<accession>A0A5C4N9X9</accession>